<evidence type="ECO:0000256" key="1">
    <source>
        <dbReference type="ARBA" id="ARBA00023125"/>
    </source>
</evidence>
<dbReference type="Gene3D" id="2.30.30.140">
    <property type="match status" value="1"/>
</dbReference>
<keyword evidence="5" id="KW-1185">Reference proteome</keyword>
<dbReference type="Gene3D" id="1.10.150.130">
    <property type="match status" value="1"/>
</dbReference>
<accession>A0A1Q9CXZ2</accession>
<dbReference type="Pfam" id="PF00856">
    <property type="entry name" value="SET"/>
    <property type="match status" value="1"/>
</dbReference>
<dbReference type="PANTHER" id="PTHR12197">
    <property type="entry name" value="HISTONE-LYSINE N-METHYLTRANSFERASE SMYD"/>
    <property type="match status" value="1"/>
</dbReference>
<dbReference type="InterPro" id="IPR011990">
    <property type="entry name" value="TPR-like_helical_dom_sf"/>
</dbReference>
<protein>
    <recommendedName>
        <fullName evidence="3">SET domain-containing protein</fullName>
    </recommendedName>
</protein>
<reference evidence="4 5" key="1">
    <citation type="submission" date="2016-02" db="EMBL/GenBank/DDBJ databases">
        <title>Genome analysis of coral dinoflagellate symbionts highlights evolutionary adaptations to a symbiotic lifestyle.</title>
        <authorList>
            <person name="Aranda M."/>
            <person name="Li Y."/>
            <person name="Liew Y.J."/>
            <person name="Baumgarten S."/>
            <person name="Simakov O."/>
            <person name="Wilson M."/>
            <person name="Piel J."/>
            <person name="Ashoor H."/>
            <person name="Bougouffa S."/>
            <person name="Bajic V.B."/>
            <person name="Ryu T."/>
            <person name="Ravasi T."/>
            <person name="Bayer T."/>
            <person name="Micklem G."/>
            <person name="Kim H."/>
            <person name="Bhak J."/>
            <person name="Lajeunesse T.C."/>
            <person name="Voolstra C.R."/>
        </authorList>
    </citation>
    <scope>NUCLEOTIDE SEQUENCE [LARGE SCALE GENOMIC DNA]</scope>
    <source>
        <strain evidence="4 5">CCMP2467</strain>
    </source>
</reference>
<evidence type="ECO:0000256" key="2">
    <source>
        <dbReference type="SAM" id="MobiDB-lite"/>
    </source>
</evidence>
<feature type="domain" description="SET" evidence="3">
    <location>
        <begin position="109"/>
        <end position="304"/>
    </location>
</feature>
<dbReference type="Proteomes" id="UP000186817">
    <property type="component" value="Unassembled WGS sequence"/>
</dbReference>
<name>A0A1Q9CXZ2_SYMMI</name>
<dbReference type="InterPro" id="IPR010998">
    <property type="entry name" value="Integrase_recombinase_N"/>
</dbReference>
<dbReference type="OrthoDB" id="194358at2759"/>
<dbReference type="PANTHER" id="PTHR12197:SF292">
    <property type="entry name" value="SET DOMAIN-CONTAINING PROTEIN"/>
    <property type="match status" value="1"/>
</dbReference>
<dbReference type="SUPFAM" id="SSF82199">
    <property type="entry name" value="SET domain"/>
    <property type="match status" value="1"/>
</dbReference>
<dbReference type="InterPro" id="IPR001214">
    <property type="entry name" value="SET_dom"/>
</dbReference>
<dbReference type="SUPFAM" id="SSF47823">
    <property type="entry name" value="lambda integrase-like, N-terminal domain"/>
    <property type="match status" value="1"/>
</dbReference>
<evidence type="ECO:0000259" key="3">
    <source>
        <dbReference type="PROSITE" id="PS50280"/>
    </source>
</evidence>
<sequence>MRLTFLRTAAKCRKANTTSRRSLMTRQCDLPDSKEEVEADDGEQKWKVGDRVYAVWAGNSCYYVCTIAEVRELDRKVVVTWDDADTSHRTVSFDQVMRPSDETTAWSKARIERRATVRETKQKGRCLFTNEACEPGQVVFVERPLLVALPAVAPKLWECLQKLHGAQPLNLGTVTFHFAALVSVLTLDATDIGIIRDKYVPDTNEEPNEDVTRILQALQAVPTELAKEQMSKLDGKSFQRLVSAWRYNSFGHHKEDGLVLYNRISMCAHSCDPTCCWSYGDEDAFVLRSRMALDKGDELTISYLQDEDLLKSTAVRQQKLQNWKFLCMCPRCSLKTDVGRGIRCQRCRVGVLYPQVQASNTSFETCRVCGSSPPAEDISMLLHMEEEYVQRVDCLDKKDLEDVQQVYQAALDIFENHWILYVMDTILWEGHRQKNVMDAMEHQRRRIDFHQHYYFRPTFILAWCHEELGDCMIAQFPARKWHITQDFDEEDWMGVFKLSVMVVFTDGGIYARLPGTKRDPVKRTAWSVLIWLGFLALELTISRLCSDLQKVPVKKEQTDAEDKATAFKQCTSPSEGSNGDQMDVASNVKKVWAYRCNYDPWHKFLQPHDRHIYDNLDVTRANYVVQREVVVHSDGARTCTLQLAQAQWVKPHYTMVFTRKLPGWQGAKGQEPHAGIQLLARMVRAAQFIYWNRSQAEAPANPAAPAAAGDWGSTWGGDDRRGRRDRGGPAAHNPFRVQRPDFVRQMVVEEEDETRNSLLVIDNRDDRVVSPFQNWLAQEIMSNAASSINVLTERDQVLTPSSGYHCLLFANYTLDGIKAILLFSMTSTTGGPCAQWDSHASRALSHPAFQPFTWPVMFDTSATYVDVKVFNGNEVLFHWVFRGYRSDADLSVQQQFCDEVLIRTAHNGWFRPSIVISVFVGWKVSVMSFEVGGQVYSIGPQGSVMASDYAMSTCELRVTERSSQEGYGNDADRVEFRFRDANNRLDLKCGRTSVPGTWLTVSHISGPALINTIQTCRSQRARVEGPDHVQQFAQLSAVIAPWYNDAIANDDDSHGTTTDQFPVERGNFHLRARSKLKVHPLTFVRQEALAHRSHDAGNQLTARRGPPALMEEAAKQAVRQLGTSTTAALTNMPTSAQQTYDQRVSVITPAVEGEEIPADHAGDYFDEMRDRMRADMRFSRTSAAITPQVFTDVLHDREAAEYTRFTTVRVEETGPELPMDSSTPSTAPQSFAPAFPPARSSDQHVLAQARRSVAISRSVRKILSLPLFGDDFCQWLVDLRMAQFEKLCAVSDGTIDECVQAFVNLVPALEAQYSPTQQKTEEELARWVPTIEILFALVRNTAKTGTADLAVDLGFGLAEVSVAVGRSPLKSRKDSNEPPLPLPLAKRPKAIEVGEARKWGMRLRAIVERCGEHATIAGGPKPGSPLSQEEMNALRSIVYESGGFRTIQQCVRHWERLETWARSQNINAIPLTTEVLVKYVLDLADRGCGPAVIPSVRGAIKWICKRIGMQAPDLADARIMALQKRVYGERGKETREAVPIPLALVAALERFVCARSRSSQLVLAFFAWWILIMIYSSLRFDDAMHVVPEALAMRDEALYGVVWQTKVERQKKGTRFAVAKVSVSGEEWMEDGWSAASFEMDDRHYFMKELESADRFGERLISPPDLKGHLQLIQEITSVQAQVPDKEIGLQANWKNPSQLVLKYARSRKEISIEMVKRLTKRIASDWKSPPEFEAEDSNLVDFGDCALTYVTKARSSSVPAKDLSLKYHAMYIDGTGAERTLCGRYKITECEDLGEIPPSSQMCSLCSGKIFADP</sequence>
<gene>
    <name evidence="4" type="ORF">AK812_SmicGene30990</name>
</gene>
<dbReference type="SMART" id="SM00317">
    <property type="entry name" value="SET"/>
    <property type="match status" value="1"/>
</dbReference>
<feature type="region of interest" description="Disordered" evidence="2">
    <location>
        <begin position="1213"/>
        <end position="1239"/>
    </location>
</feature>
<dbReference type="InterPro" id="IPR046341">
    <property type="entry name" value="SET_dom_sf"/>
</dbReference>
<dbReference type="Gene3D" id="1.25.40.10">
    <property type="entry name" value="Tetratricopeptide repeat domain"/>
    <property type="match status" value="1"/>
</dbReference>
<feature type="compositionally biased region" description="Basic and acidic residues" evidence="2">
    <location>
        <begin position="717"/>
        <end position="727"/>
    </location>
</feature>
<dbReference type="CDD" id="cd20071">
    <property type="entry name" value="SET_SMYD"/>
    <property type="match status" value="1"/>
</dbReference>
<feature type="region of interest" description="Disordered" evidence="2">
    <location>
        <begin position="700"/>
        <end position="735"/>
    </location>
</feature>
<dbReference type="PROSITE" id="PS50280">
    <property type="entry name" value="SET"/>
    <property type="match status" value="1"/>
</dbReference>
<dbReference type="Gene3D" id="2.170.270.10">
    <property type="entry name" value="SET domain"/>
    <property type="match status" value="1"/>
</dbReference>
<proteinExistence type="predicted"/>
<dbReference type="InterPro" id="IPR050869">
    <property type="entry name" value="H3K4_H4K5_MeTrfase"/>
</dbReference>
<dbReference type="GO" id="GO:0003677">
    <property type="term" value="F:DNA binding"/>
    <property type="evidence" value="ECO:0007669"/>
    <property type="project" value="UniProtKB-KW"/>
</dbReference>
<feature type="compositionally biased region" description="Low complexity" evidence="2">
    <location>
        <begin position="1221"/>
        <end position="1239"/>
    </location>
</feature>
<organism evidence="4 5">
    <name type="scientific">Symbiodinium microadriaticum</name>
    <name type="common">Dinoflagellate</name>
    <name type="synonym">Zooxanthella microadriatica</name>
    <dbReference type="NCBI Taxonomy" id="2951"/>
    <lineage>
        <taxon>Eukaryota</taxon>
        <taxon>Sar</taxon>
        <taxon>Alveolata</taxon>
        <taxon>Dinophyceae</taxon>
        <taxon>Suessiales</taxon>
        <taxon>Symbiodiniaceae</taxon>
        <taxon>Symbiodinium</taxon>
    </lineage>
</organism>
<evidence type="ECO:0000313" key="5">
    <source>
        <dbReference type="Proteomes" id="UP000186817"/>
    </source>
</evidence>
<keyword evidence="1" id="KW-0238">DNA-binding</keyword>
<comment type="caution">
    <text evidence="4">The sequence shown here is derived from an EMBL/GenBank/DDBJ whole genome shotgun (WGS) entry which is preliminary data.</text>
</comment>
<dbReference type="EMBL" id="LSRX01000843">
    <property type="protein sequence ID" value="OLP87759.1"/>
    <property type="molecule type" value="Genomic_DNA"/>
</dbReference>
<evidence type="ECO:0000313" key="4">
    <source>
        <dbReference type="EMBL" id="OLP87759.1"/>
    </source>
</evidence>